<keyword evidence="2" id="KW-1185">Reference proteome</keyword>
<protein>
    <recommendedName>
        <fullName evidence="3">Copia protein</fullName>
    </recommendedName>
</protein>
<dbReference type="CDD" id="cd09272">
    <property type="entry name" value="RNase_HI_RT_Ty1"/>
    <property type="match status" value="1"/>
</dbReference>
<proteinExistence type="predicted"/>
<organism evidence="1 2">
    <name type="scientific">Rubus argutus</name>
    <name type="common">Southern blackberry</name>
    <dbReference type="NCBI Taxonomy" id="59490"/>
    <lineage>
        <taxon>Eukaryota</taxon>
        <taxon>Viridiplantae</taxon>
        <taxon>Streptophyta</taxon>
        <taxon>Embryophyta</taxon>
        <taxon>Tracheophyta</taxon>
        <taxon>Spermatophyta</taxon>
        <taxon>Magnoliopsida</taxon>
        <taxon>eudicotyledons</taxon>
        <taxon>Gunneridae</taxon>
        <taxon>Pentapetalae</taxon>
        <taxon>rosids</taxon>
        <taxon>fabids</taxon>
        <taxon>Rosales</taxon>
        <taxon>Rosaceae</taxon>
        <taxon>Rosoideae</taxon>
        <taxon>Rosoideae incertae sedis</taxon>
        <taxon>Rubus</taxon>
    </lineage>
</organism>
<evidence type="ECO:0000313" key="2">
    <source>
        <dbReference type="Proteomes" id="UP001457282"/>
    </source>
</evidence>
<dbReference type="Proteomes" id="UP001457282">
    <property type="component" value="Unassembled WGS sequence"/>
</dbReference>
<comment type="caution">
    <text evidence="1">The sequence shown here is derived from an EMBL/GenBank/DDBJ whole genome shotgun (WGS) entry which is preliminary data.</text>
</comment>
<gene>
    <name evidence="1" type="ORF">M0R45_019433</name>
</gene>
<name>A0AAW1X7T4_RUBAR</name>
<dbReference type="AlphaFoldDB" id="A0AAW1X7T4"/>
<evidence type="ECO:0000313" key="1">
    <source>
        <dbReference type="EMBL" id="KAK9932186.1"/>
    </source>
</evidence>
<accession>A0AAW1X7T4</accession>
<reference evidence="1 2" key="1">
    <citation type="journal article" date="2023" name="G3 (Bethesda)">
        <title>A chromosome-length genome assembly and annotation of blackberry (Rubus argutus, cv. 'Hillquist').</title>
        <authorList>
            <person name="Bruna T."/>
            <person name="Aryal R."/>
            <person name="Dudchenko O."/>
            <person name="Sargent D.J."/>
            <person name="Mead D."/>
            <person name="Buti M."/>
            <person name="Cavallini A."/>
            <person name="Hytonen T."/>
            <person name="Andres J."/>
            <person name="Pham M."/>
            <person name="Weisz D."/>
            <person name="Mascagni F."/>
            <person name="Usai G."/>
            <person name="Natali L."/>
            <person name="Bassil N."/>
            <person name="Fernandez G.E."/>
            <person name="Lomsadze A."/>
            <person name="Armour M."/>
            <person name="Olukolu B."/>
            <person name="Poorten T."/>
            <person name="Britton C."/>
            <person name="Davik J."/>
            <person name="Ashrafi H."/>
            <person name="Aiden E.L."/>
            <person name="Borodovsky M."/>
            <person name="Worthington M."/>
        </authorList>
    </citation>
    <scope>NUCLEOTIDE SEQUENCE [LARGE SCALE GENOMIC DNA]</scope>
    <source>
        <strain evidence="1">PI 553951</strain>
    </source>
</reference>
<sequence>MFTKQTLVATFSNHAEIIALHEVIRGTSGLRSTTKEPICIYEDNAACIKLMKQGFIKGDNTKHISPKYFYNQQLQTLLKIQVNQVKSEENVADLFTKFLPKSTIEKYVKSIGMLKLSEIP</sequence>
<dbReference type="EMBL" id="JBEDUW010000004">
    <property type="protein sequence ID" value="KAK9932186.1"/>
    <property type="molecule type" value="Genomic_DNA"/>
</dbReference>
<evidence type="ECO:0008006" key="3">
    <source>
        <dbReference type="Google" id="ProtNLM"/>
    </source>
</evidence>